<dbReference type="AlphaFoldDB" id="A0A7K1KR38"/>
<dbReference type="Pfam" id="PF00497">
    <property type="entry name" value="SBP_bac_3"/>
    <property type="match status" value="1"/>
</dbReference>
<gene>
    <name evidence="7" type="ORF">GKC30_13025</name>
</gene>
<comment type="caution">
    <text evidence="7">The sequence shown here is derived from an EMBL/GenBank/DDBJ whole genome shotgun (WGS) entry which is preliminary data.</text>
</comment>
<protein>
    <submittedName>
        <fullName evidence="7">Transporter substrate-binding domain-containing protein</fullName>
    </submittedName>
</protein>
<feature type="signal peptide" evidence="5">
    <location>
        <begin position="1"/>
        <end position="20"/>
    </location>
</feature>
<comment type="similarity">
    <text evidence="2 4">Belongs to the bacterial solute-binding protein 3 family.</text>
</comment>
<accession>A0A7K1KR38</accession>
<dbReference type="SUPFAM" id="SSF53850">
    <property type="entry name" value="Periplasmic binding protein-like II"/>
    <property type="match status" value="1"/>
</dbReference>
<dbReference type="EMBL" id="WODC01000009">
    <property type="protein sequence ID" value="MUM78559.1"/>
    <property type="molecule type" value="Genomic_DNA"/>
</dbReference>
<comment type="subcellular location">
    <subcellularLocation>
        <location evidence="1">Cell envelope</location>
    </subcellularLocation>
</comment>
<evidence type="ECO:0000313" key="8">
    <source>
        <dbReference type="Proteomes" id="UP000461162"/>
    </source>
</evidence>
<dbReference type="Proteomes" id="UP000461162">
    <property type="component" value="Unassembled WGS sequence"/>
</dbReference>
<reference evidence="7 8" key="1">
    <citation type="submission" date="2019-11" db="EMBL/GenBank/DDBJ databases">
        <title>Pseudodesulfovibrio alkaliphilus, sp. nov., an alkaliphilic sulfate-reducing bacteria from mud volcano of Taman peninsula, Russia.</title>
        <authorList>
            <person name="Frolova A."/>
            <person name="Merkel A.Y."/>
            <person name="Slobodkin A.I."/>
        </authorList>
    </citation>
    <scope>NUCLEOTIDE SEQUENCE [LARGE SCALE GENOMIC DNA]</scope>
    <source>
        <strain evidence="7 8">F-1</strain>
    </source>
</reference>
<dbReference type="PANTHER" id="PTHR35936:SF19">
    <property type="entry name" value="AMINO-ACID-BINDING PROTEIN YXEM-RELATED"/>
    <property type="match status" value="1"/>
</dbReference>
<dbReference type="InterPro" id="IPR001638">
    <property type="entry name" value="Solute-binding_3/MltF_N"/>
</dbReference>
<dbReference type="PANTHER" id="PTHR35936">
    <property type="entry name" value="MEMBRANE-BOUND LYTIC MUREIN TRANSGLYCOSYLASE F"/>
    <property type="match status" value="1"/>
</dbReference>
<dbReference type="InterPro" id="IPR018313">
    <property type="entry name" value="SBP_3_CS"/>
</dbReference>
<keyword evidence="8" id="KW-1185">Reference proteome</keyword>
<evidence type="ECO:0000256" key="5">
    <source>
        <dbReference type="SAM" id="SignalP"/>
    </source>
</evidence>
<dbReference type="SMART" id="SM00062">
    <property type="entry name" value="PBPb"/>
    <property type="match status" value="1"/>
</dbReference>
<feature type="chain" id="PRO_5029769587" evidence="5">
    <location>
        <begin position="21"/>
        <end position="252"/>
    </location>
</feature>
<evidence type="ECO:0000256" key="1">
    <source>
        <dbReference type="ARBA" id="ARBA00004196"/>
    </source>
</evidence>
<evidence type="ECO:0000313" key="7">
    <source>
        <dbReference type="EMBL" id="MUM78559.1"/>
    </source>
</evidence>
<proteinExistence type="inferred from homology"/>
<evidence type="ECO:0000256" key="2">
    <source>
        <dbReference type="ARBA" id="ARBA00010333"/>
    </source>
</evidence>
<organism evidence="7 8">
    <name type="scientific">Pseudodesulfovibrio alkaliphilus</name>
    <dbReference type="NCBI Taxonomy" id="2661613"/>
    <lineage>
        <taxon>Bacteria</taxon>
        <taxon>Pseudomonadati</taxon>
        <taxon>Thermodesulfobacteriota</taxon>
        <taxon>Desulfovibrionia</taxon>
        <taxon>Desulfovibrionales</taxon>
        <taxon>Desulfovibrionaceae</taxon>
    </lineage>
</organism>
<dbReference type="PROSITE" id="PS01039">
    <property type="entry name" value="SBP_BACTERIAL_3"/>
    <property type="match status" value="1"/>
</dbReference>
<dbReference type="Gene3D" id="3.40.190.10">
    <property type="entry name" value="Periplasmic binding protein-like II"/>
    <property type="match status" value="2"/>
</dbReference>
<evidence type="ECO:0000256" key="3">
    <source>
        <dbReference type="ARBA" id="ARBA00022729"/>
    </source>
</evidence>
<evidence type="ECO:0000256" key="4">
    <source>
        <dbReference type="RuleBase" id="RU003744"/>
    </source>
</evidence>
<keyword evidence="3 5" id="KW-0732">Signal</keyword>
<feature type="domain" description="Solute-binding protein family 3/N-terminal" evidence="6">
    <location>
        <begin position="25"/>
        <end position="250"/>
    </location>
</feature>
<dbReference type="GO" id="GO:0030313">
    <property type="term" value="C:cell envelope"/>
    <property type="evidence" value="ECO:0007669"/>
    <property type="project" value="UniProtKB-SubCell"/>
</dbReference>
<evidence type="ECO:0000259" key="6">
    <source>
        <dbReference type="SMART" id="SM00062"/>
    </source>
</evidence>
<name>A0A7K1KR38_9BACT</name>
<sequence>MAGVVLAAVAVLAAAPGTLAGDKAVLRVSFNSLPPWKVLNPDDEPAGIDVELLEMLAQRMGLTVEYVHYPFKRGLKMMESGEIDLMTSILRRPEREMYLHFIEPPYKNETCKAFYVLKGREHVISSHADLRGLRVGTILGVGYYPEFDGDPGIDRYPVASIELNIRMLLAGRIDAFISTESSGDYRIAAAGLGDKVSKVVHVYREPQNVHMALSRRSPHAARLDEFNRTMADLVAEGAVDRARERLFREGIR</sequence>